<reference evidence="2" key="1">
    <citation type="submission" date="2022-09" db="EMBL/GenBank/DDBJ databases">
        <title>Isolation and characterization of 3-chlorobenzoate degrading bacteria from soils in Shizuoka.</title>
        <authorList>
            <person name="Ifat A."/>
            <person name="Ogawa N."/>
            <person name="Kimbara K."/>
            <person name="Moriuchi R."/>
            <person name="Dohra H."/>
            <person name="Shintani M."/>
        </authorList>
    </citation>
    <scope>NUCLEOTIDE SEQUENCE</scope>
    <source>
        <strain evidence="2">19CS4-2</strain>
    </source>
</reference>
<feature type="region of interest" description="Disordered" evidence="1">
    <location>
        <begin position="1"/>
        <end position="21"/>
    </location>
</feature>
<sequence>MNTGMKAGRPSRDKKEATLASLKDEKDEVRVDFNLDRAEHIKLKVHAAKSGKTIAEVLREFVGTLSY</sequence>
<dbReference type="AlphaFoldDB" id="A0AA37I6Y9"/>
<dbReference type="Gene3D" id="1.10.1220.10">
    <property type="entry name" value="Met repressor-like"/>
    <property type="match status" value="1"/>
</dbReference>
<accession>A0AA37I6Y9</accession>
<organism evidence="2 3">
    <name type="scientific">Caballeronia novacaledonica</name>
    <dbReference type="NCBI Taxonomy" id="1544861"/>
    <lineage>
        <taxon>Bacteria</taxon>
        <taxon>Pseudomonadati</taxon>
        <taxon>Pseudomonadota</taxon>
        <taxon>Betaproteobacteria</taxon>
        <taxon>Burkholderiales</taxon>
        <taxon>Burkholderiaceae</taxon>
        <taxon>Caballeronia</taxon>
    </lineage>
</organism>
<comment type="caution">
    <text evidence="2">The sequence shown here is derived from an EMBL/GenBank/DDBJ whole genome shotgun (WGS) entry which is preliminary data.</text>
</comment>
<proteinExistence type="predicted"/>
<dbReference type="InterPro" id="IPR013321">
    <property type="entry name" value="Arc_rbn_hlx_hlx"/>
</dbReference>
<gene>
    <name evidence="2" type="ORF">CBA19CS42_04330</name>
</gene>
<evidence type="ECO:0000313" key="3">
    <source>
        <dbReference type="Proteomes" id="UP001055111"/>
    </source>
</evidence>
<protein>
    <submittedName>
        <fullName evidence="2">Chromosome partitioning protein ParB</fullName>
    </submittedName>
</protein>
<dbReference type="SUPFAM" id="SSF47598">
    <property type="entry name" value="Ribbon-helix-helix"/>
    <property type="match status" value="1"/>
</dbReference>
<evidence type="ECO:0000313" key="2">
    <source>
        <dbReference type="EMBL" id="GJH23704.1"/>
    </source>
</evidence>
<dbReference type="GO" id="GO:0006355">
    <property type="term" value="P:regulation of DNA-templated transcription"/>
    <property type="evidence" value="ECO:0007669"/>
    <property type="project" value="InterPro"/>
</dbReference>
<feature type="compositionally biased region" description="Basic and acidic residues" evidence="1">
    <location>
        <begin position="10"/>
        <end position="21"/>
    </location>
</feature>
<evidence type="ECO:0000256" key="1">
    <source>
        <dbReference type="SAM" id="MobiDB-lite"/>
    </source>
</evidence>
<dbReference type="InterPro" id="IPR010985">
    <property type="entry name" value="Ribbon_hlx_hlx"/>
</dbReference>
<name>A0AA37I6Y9_9BURK</name>
<dbReference type="EMBL" id="BPUS01000001">
    <property type="protein sequence ID" value="GJH23704.1"/>
    <property type="molecule type" value="Genomic_DNA"/>
</dbReference>
<dbReference type="RefSeq" id="WP_238210073.1">
    <property type="nucleotide sequence ID" value="NZ_BPUS01000001.1"/>
</dbReference>
<dbReference type="Proteomes" id="UP001055111">
    <property type="component" value="Unassembled WGS sequence"/>
</dbReference>